<keyword evidence="6" id="KW-1185">Reference proteome</keyword>
<dbReference type="InterPro" id="IPR017896">
    <property type="entry name" value="4Fe4S_Fe-S-bd"/>
</dbReference>
<dbReference type="AlphaFoldDB" id="Q67J76"/>
<feature type="domain" description="4Fe-4S ferredoxin-type" evidence="4">
    <location>
        <begin position="1"/>
        <end position="29"/>
    </location>
</feature>
<dbReference type="SMART" id="SM00902">
    <property type="entry name" value="Fe_hyd_SSU"/>
    <property type="match status" value="1"/>
</dbReference>
<dbReference type="HOGENOM" id="CLU_018240_2_0_9"/>
<dbReference type="eggNOG" id="COG1145">
    <property type="taxonomic scope" value="Bacteria"/>
</dbReference>
<dbReference type="InterPro" id="IPR013352">
    <property type="entry name" value="Fe_hydrogenase_subset"/>
</dbReference>
<evidence type="ECO:0000256" key="1">
    <source>
        <dbReference type="ARBA" id="ARBA00022723"/>
    </source>
</evidence>
<dbReference type="NCBIfam" id="TIGR02512">
    <property type="entry name" value="FeFe_hydrog_A"/>
    <property type="match status" value="1"/>
</dbReference>
<dbReference type="Gene3D" id="4.10.260.20">
    <property type="entry name" value="Iron hydrogenase, small subunit"/>
    <property type="match status" value="1"/>
</dbReference>
<gene>
    <name evidence="5" type="ordered locus">STH3293</name>
</gene>
<dbReference type="Proteomes" id="UP000000417">
    <property type="component" value="Chromosome"/>
</dbReference>
<dbReference type="Gene3D" id="3.40.950.10">
    <property type="entry name" value="Fe-only Hydrogenase (Larger Subunit), Chain L, domain 3"/>
    <property type="match status" value="1"/>
</dbReference>
<evidence type="ECO:0000256" key="2">
    <source>
        <dbReference type="ARBA" id="ARBA00023004"/>
    </source>
</evidence>
<reference evidence="5 6" key="1">
    <citation type="journal article" date="2004" name="Nucleic Acids Res.">
        <title>Genome sequence of Symbiobacterium thermophilum, an uncultivable bacterium that depends on microbial commensalism.</title>
        <authorList>
            <person name="Ueda K."/>
            <person name="Yamashita A."/>
            <person name="Ishikawa J."/>
            <person name="Shimada M."/>
            <person name="Watsuji T."/>
            <person name="Morimura K."/>
            <person name="Ikeda H."/>
            <person name="Hattori M."/>
            <person name="Beppu T."/>
        </authorList>
    </citation>
    <scope>NUCLEOTIDE SEQUENCE [LARGE SCALE GENOMIC DNA]</scope>
    <source>
        <strain evidence="6">T / IAM 14863</strain>
    </source>
</reference>
<keyword evidence="3" id="KW-0411">Iron-sulfur</keyword>
<organism evidence="5 6">
    <name type="scientific">Symbiobacterium thermophilum (strain DSM 24528 / JCM 14929 / IAM 14863 / T)</name>
    <dbReference type="NCBI Taxonomy" id="292459"/>
    <lineage>
        <taxon>Bacteria</taxon>
        <taxon>Bacillati</taxon>
        <taxon>Bacillota</taxon>
        <taxon>Clostridia</taxon>
        <taxon>Eubacteriales</taxon>
        <taxon>Symbiobacteriaceae</taxon>
        <taxon>Symbiobacterium</taxon>
    </lineage>
</organism>
<dbReference type="GO" id="GO:0051536">
    <property type="term" value="F:iron-sulfur cluster binding"/>
    <property type="evidence" value="ECO:0007669"/>
    <property type="project" value="UniProtKB-KW"/>
</dbReference>
<dbReference type="Pfam" id="PF13237">
    <property type="entry name" value="Fer4_10"/>
    <property type="match status" value="1"/>
</dbReference>
<dbReference type="Pfam" id="PF02906">
    <property type="entry name" value="Fe_hyd_lg_C"/>
    <property type="match status" value="1"/>
</dbReference>
<protein>
    <submittedName>
        <fullName evidence="5">Iron hydrogenase</fullName>
    </submittedName>
</protein>
<dbReference type="InterPro" id="IPR050340">
    <property type="entry name" value="Cytosolic_Fe-S_CAF"/>
</dbReference>
<dbReference type="EMBL" id="AP006840">
    <property type="protein sequence ID" value="BAD42274.1"/>
    <property type="molecule type" value="Genomic_DNA"/>
</dbReference>
<evidence type="ECO:0000256" key="3">
    <source>
        <dbReference type="ARBA" id="ARBA00023014"/>
    </source>
</evidence>
<dbReference type="Gene3D" id="3.30.70.20">
    <property type="match status" value="1"/>
</dbReference>
<dbReference type="InterPro" id="IPR017900">
    <property type="entry name" value="4Fe4S_Fe_S_CS"/>
</dbReference>
<dbReference type="Pfam" id="PF02256">
    <property type="entry name" value="Fe_hyd_SSU"/>
    <property type="match status" value="1"/>
</dbReference>
<proteinExistence type="predicted"/>
<dbReference type="InterPro" id="IPR036991">
    <property type="entry name" value="Fe_hydrogenase_ssu_sf"/>
</dbReference>
<dbReference type="STRING" id="292459.STH3293"/>
<evidence type="ECO:0000313" key="6">
    <source>
        <dbReference type="Proteomes" id="UP000000417"/>
    </source>
</evidence>
<sequence length="456" mass="50062">MIFIDQELCTGCRRCAEVCPVDAIVGEPGKPQSVDQEICVMCGQCVQVCSSYGSIWDDGLTPREQKLAERGLLPSVKEPLFAAWNEGRAKLVKEALADPDRYVMVQVAPAVRVAIAEEFGMPLGSLAPGKMAAALRRLGFDRVYSTDFTADLTIMEEGNELIERVTKGGTLPMFTSCCPAWVKYLEQTYPELLPHLSTCKSPQQMAGALFKTYGAKVDNVDPAKVYSVSVMPCTCKDFESGRPEMKASGYRDVDVVITTRELAHLIKDAGIDFNALPEEEYDRPLGLYTGAGTIFGATGGVMEAALRTAYEVIAKKPIPELDLKFVRGGEGVRYATVKIEDLELKVCVVSGLKNVAPVLEQVKAGKADFHFMEVMTCPVGCVSGGGQPKALLPSDRLCARMARTESTYRHDAQLPHRKSNENPDIKKIYKEFLGKPLGEKSHHLLHTSYTPRRRKA</sequence>
<dbReference type="OrthoDB" id="9805142at2"/>
<dbReference type="eggNOG" id="COG4624">
    <property type="taxonomic scope" value="Bacteria"/>
</dbReference>
<feature type="domain" description="4Fe-4S ferredoxin-type" evidence="4">
    <location>
        <begin position="30"/>
        <end position="59"/>
    </location>
</feature>
<evidence type="ECO:0000313" key="5">
    <source>
        <dbReference type="EMBL" id="BAD42274.1"/>
    </source>
</evidence>
<dbReference type="GO" id="GO:0005506">
    <property type="term" value="F:iron ion binding"/>
    <property type="evidence" value="ECO:0007669"/>
    <property type="project" value="InterPro"/>
</dbReference>
<dbReference type="InterPro" id="IPR003149">
    <property type="entry name" value="Fe_hydrogenase_ssu"/>
</dbReference>
<dbReference type="SUPFAM" id="SSF54862">
    <property type="entry name" value="4Fe-4S ferredoxins"/>
    <property type="match status" value="1"/>
</dbReference>
<dbReference type="KEGG" id="sth:STH3293"/>
<dbReference type="PROSITE" id="PS00198">
    <property type="entry name" value="4FE4S_FER_1"/>
    <property type="match status" value="1"/>
</dbReference>
<dbReference type="RefSeq" id="WP_011197405.1">
    <property type="nucleotide sequence ID" value="NC_006177.1"/>
</dbReference>
<accession>Q67J76</accession>
<dbReference type="SUPFAM" id="SSF53920">
    <property type="entry name" value="Fe-only hydrogenase"/>
    <property type="match status" value="1"/>
</dbReference>
<keyword evidence="2" id="KW-0408">Iron</keyword>
<dbReference type="PROSITE" id="PS51379">
    <property type="entry name" value="4FE4S_FER_2"/>
    <property type="match status" value="2"/>
</dbReference>
<name>Q67J76_SYMTH</name>
<dbReference type="PANTHER" id="PTHR11615">
    <property type="entry name" value="NITRATE, FORMATE, IRON DEHYDROGENASE"/>
    <property type="match status" value="1"/>
</dbReference>
<dbReference type="GO" id="GO:0008901">
    <property type="term" value="F:ferredoxin hydrogenase activity"/>
    <property type="evidence" value="ECO:0007669"/>
    <property type="project" value="InterPro"/>
</dbReference>
<dbReference type="Gene3D" id="3.40.50.1780">
    <property type="match status" value="1"/>
</dbReference>
<evidence type="ECO:0000259" key="4">
    <source>
        <dbReference type="PROSITE" id="PS51379"/>
    </source>
</evidence>
<dbReference type="InterPro" id="IPR009016">
    <property type="entry name" value="Fe_hydrogenase"/>
</dbReference>
<keyword evidence="1" id="KW-0479">Metal-binding</keyword>
<dbReference type="InterPro" id="IPR004108">
    <property type="entry name" value="Fe_hydrogenase_lsu_C"/>
</dbReference>